<dbReference type="InterPro" id="IPR011115">
    <property type="entry name" value="SecA_DEAD"/>
</dbReference>
<dbReference type="InterPro" id="IPR020937">
    <property type="entry name" value="SecA_CS"/>
</dbReference>
<keyword evidence="9 11" id="KW-0811">Translocation</keyword>
<evidence type="ECO:0000259" key="12">
    <source>
        <dbReference type="PROSITE" id="PS51192"/>
    </source>
</evidence>
<protein>
    <recommendedName>
        <fullName evidence="11">Protein translocase subunit SecA</fullName>
        <ecNumber evidence="11">7.4.2.8</ecNumber>
    </recommendedName>
</protein>
<dbReference type="InterPro" id="IPR044722">
    <property type="entry name" value="SecA_SF2_C"/>
</dbReference>
<keyword evidence="4" id="KW-0997">Cell inner membrane</keyword>
<dbReference type="PROSITE" id="PS01312">
    <property type="entry name" value="SECA"/>
    <property type="match status" value="1"/>
</dbReference>
<dbReference type="SUPFAM" id="SSF81767">
    <property type="entry name" value="Pre-protein crosslinking domain of SecA"/>
    <property type="match status" value="1"/>
</dbReference>
<dbReference type="PANTHER" id="PTHR30612">
    <property type="entry name" value="SECA INNER MEMBRANE COMPONENT OF SEC PROTEIN SECRETION SYSTEM"/>
    <property type="match status" value="1"/>
</dbReference>
<dbReference type="EMBL" id="SHNN01000003">
    <property type="protein sequence ID" value="MCX2982597.1"/>
    <property type="molecule type" value="Genomic_DNA"/>
</dbReference>
<dbReference type="PROSITE" id="PS51194">
    <property type="entry name" value="HELICASE_CTER"/>
    <property type="match status" value="1"/>
</dbReference>
<dbReference type="Gene3D" id="3.90.1440.10">
    <property type="entry name" value="SecA, preprotein cross-linking domain"/>
    <property type="match status" value="1"/>
</dbReference>
<reference evidence="15" key="1">
    <citation type="submission" date="2019-02" db="EMBL/GenBank/DDBJ databases">
        <authorList>
            <person name="Li S.-H."/>
        </authorList>
    </citation>
    <scope>NUCLEOTIDE SEQUENCE</scope>
    <source>
        <strain evidence="15">IMCC14734</strain>
    </source>
</reference>
<dbReference type="InterPro" id="IPR014018">
    <property type="entry name" value="SecA_motor_DEAD"/>
</dbReference>
<organism evidence="15 16">
    <name type="scientific">Candidatus Litorirhabdus singularis</name>
    <dbReference type="NCBI Taxonomy" id="2518993"/>
    <lineage>
        <taxon>Bacteria</taxon>
        <taxon>Pseudomonadati</taxon>
        <taxon>Pseudomonadota</taxon>
        <taxon>Gammaproteobacteria</taxon>
        <taxon>Cellvibrionales</taxon>
        <taxon>Halieaceae</taxon>
        <taxon>Candidatus Litorirhabdus</taxon>
    </lineage>
</organism>
<comment type="similarity">
    <text evidence="11">Belongs to the SecA family.</text>
</comment>
<comment type="function">
    <text evidence="11">Part of the Sec protein translocase complex. Interacts with the SecYEG preprotein conducting channel. Has a central role in coupling the hydrolysis of ATP to the transfer of proteins into and across the cell membrane, serving both as a receptor for the preprotein-SecB complex and as an ATP-driven molecular motor driving the stepwise translocation of polypeptide chains across the membrane.</text>
</comment>
<dbReference type="InterPro" id="IPR011130">
    <property type="entry name" value="SecA_preprotein_X-link_dom"/>
</dbReference>
<dbReference type="CDD" id="cd18803">
    <property type="entry name" value="SF2_C_secA"/>
    <property type="match status" value="1"/>
</dbReference>
<evidence type="ECO:0000313" key="16">
    <source>
        <dbReference type="Proteomes" id="UP001143362"/>
    </source>
</evidence>
<keyword evidence="16" id="KW-1185">Reference proteome</keyword>
<evidence type="ECO:0000313" key="15">
    <source>
        <dbReference type="EMBL" id="MCX2982597.1"/>
    </source>
</evidence>
<dbReference type="PRINTS" id="PR00906">
    <property type="entry name" value="SECA"/>
</dbReference>
<feature type="domain" description="Helicase ATP-binding" evidence="12">
    <location>
        <begin position="118"/>
        <end position="299"/>
    </location>
</feature>
<keyword evidence="6 11" id="KW-0067">ATP-binding</keyword>
<dbReference type="SMART" id="SM00957">
    <property type="entry name" value="SecA_DEAD"/>
    <property type="match status" value="1"/>
</dbReference>
<dbReference type="CDD" id="cd17928">
    <property type="entry name" value="DEXDc_SecA"/>
    <property type="match status" value="1"/>
</dbReference>
<name>A0ABT3TJW3_9GAMM</name>
<keyword evidence="2 11" id="KW-1003">Cell membrane</keyword>
<dbReference type="SUPFAM" id="SSF52540">
    <property type="entry name" value="P-loop containing nucleoside triphosphate hydrolases"/>
    <property type="match status" value="2"/>
</dbReference>
<feature type="binding site" evidence="11">
    <location>
        <position position="544"/>
    </location>
    <ligand>
        <name>ATP</name>
        <dbReference type="ChEBI" id="CHEBI:30616"/>
    </ligand>
</feature>
<dbReference type="Gene3D" id="3.40.50.300">
    <property type="entry name" value="P-loop containing nucleotide triphosphate hydrolases"/>
    <property type="match status" value="2"/>
</dbReference>
<proteinExistence type="inferred from homology"/>
<evidence type="ECO:0000256" key="4">
    <source>
        <dbReference type="ARBA" id="ARBA00022519"/>
    </source>
</evidence>
<dbReference type="RefSeq" id="WP_279246608.1">
    <property type="nucleotide sequence ID" value="NZ_SHNN01000003.1"/>
</dbReference>
<evidence type="ECO:0000256" key="6">
    <source>
        <dbReference type="ARBA" id="ARBA00022840"/>
    </source>
</evidence>
<evidence type="ECO:0000256" key="10">
    <source>
        <dbReference type="ARBA" id="ARBA00023136"/>
    </source>
</evidence>
<keyword evidence="7 11" id="KW-0653">Protein transport</keyword>
<evidence type="ECO:0000256" key="7">
    <source>
        <dbReference type="ARBA" id="ARBA00022927"/>
    </source>
</evidence>
<evidence type="ECO:0000259" key="14">
    <source>
        <dbReference type="PROSITE" id="PS51196"/>
    </source>
</evidence>
<dbReference type="PROSITE" id="PS51192">
    <property type="entry name" value="HELICASE_ATP_BIND_1"/>
    <property type="match status" value="1"/>
</dbReference>
<comment type="caution">
    <text evidence="15">The sequence shown here is derived from an EMBL/GenBank/DDBJ whole genome shotgun (WGS) entry which is preliminary data.</text>
</comment>
<dbReference type="Pfam" id="PF07517">
    <property type="entry name" value="SecA_DEAD"/>
    <property type="match status" value="1"/>
</dbReference>
<dbReference type="SMART" id="SM00958">
    <property type="entry name" value="SecA_PP_bind"/>
    <property type="match status" value="1"/>
</dbReference>
<feature type="binding site" evidence="11">
    <location>
        <position position="116"/>
    </location>
    <ligand>
        <name>ATP</name>
        <dbReference type="ChEBI" id="CHEBI:30616"/>
    </ligand>
</feature>
<comment type="subcellular location">
    <subcellularLocation>
        <location evidence="11">Cell membrane</location>
        <topology evidence="11">Peripheral membrane protein</topology>
        <orientation evidence="11">Cytoplasmic side</orientation>
    </subcellularLocation>
    <subcellularLocation>
        <location evidence="11">Cytoplasm</location>
    </subcellularLocation>
    <text evidence="11">Distribution is 50-50.</text>
</comment>
<sequence>MFSSTATLRPGIAVGEYPQREDIRDGWLDQTAAGITGFLRQHVHGRSIRHVPFAQEVNRFSEDIDSLDEAALHSRVTHLRQRLYSEGFRDELVAESFGLIREFASRRLGMRHHDVQLFGGRAMLNGMIAEMETGEGKTMTATLPACTAAMAGIPVHIVTVNDFLVARDAKWMSPVYQALGLTVGTITEGMELEQRRAAYACDVTYCTNKQLVFDYLKDSLLLGQENRRLHMQLEGLYKDRPRTSRLLMRGLCFAIVDEADSVLVDEARTPLVISSKGDATQEEFTFKEAIRIARMLREQRDYTVRVRDKHVELTDFGKANVWKQVRGLSGVWTGAKRRQELVQQALAAIHLYHADVHYLLKDGKVQIIDEYTGRVMPDRAWERGLHQMIETKEGCAISGRQETLARISYQRFFRRYLRLAGMTGTAREIAGELWSVYRLNVVTIPTNRSLRRREIPDKIFVNVDDKWSEIVKTVRSLHQLQRPILIGTRSVADSEHLDRLLSAAGLPHEVLNARQDQEEAQIIAQAGQPGRITVATNMAGRGTDIRLEPGVADAGGLYVLATSRHEARRIDRQFSGRCGRQGDPGVYQSIISLQDELVKEYFGETLARLLGRWEKRGKPLPLWMGKPLVSFAQLAAERHHSKIRRELLKLDDNLGDMLAFSGRAE</sequence>
<evidence type="ECO:0000256" key="3">
    <source>
        <dbReference type="ARBA" id="ARBA00022490"/>
    </source>
</evidence>
<keyword evidence="1 11" id="KW-0813">Transport</keyword>
<dbReference type="InterPro" id="IPR001650">
    <property type="entry name" value="Helicase_C-like"/>
</dbReference>
<evidence type="ECO:0000256" key="2">
    <source>
        <dbReference type="ARBA" id="ARBA00022475"/>
    </source>
</evidence>
<keyword evidence="3 11" id="KW-0963">Cytoplasm</keyword>
<dbReference type="EC" id="7.4.2.8" evidence="11"/>
<evidence type="ECO:0000256" key="9">
    <source>
        <dbReference type="ARBA" id="ARBA00023010"/>
    </source>
</evidence>
<dbReference type="InterPro" id="IPR014001">
    <property type="entry name" value="Helicase_ATP-bd"/>
</dbReference>
<evidence type="ECO:0000256" key="8">
    <source>
        <dbReference type="ARBA" id="ARBA00022967"/>
    </source>
</evidence>
<dbReference type="HAMAP" id="MF_01382">
    <property type="entry name" value="SecA"/>
    <property type="match status" value="1"/>
</dbReference>
<comment type="subunit">
    <text evidence="11">Monomer and homodimer. Part of the essential Sec protein translocation apparatus which comprises SecA, SecYEG and auxiliary proteins SecDF-YajC and YidC.</text>
</comment>
<dbReference type="InterPro" id="IPR027417">
    <property type="entry name" value="P-loop_NTPase"/>
</dbReference>
<evidence type="ECO:0000256" key="11">
    <source>
        <dbReference type="HAMAP-Rule" id="MF_01382"/>
    </source>
</evidence>
<accession>A0ABT3TJW3</accession>
<evidence type="ECO:0000256" key="5">
    <source>
        <dbReference type="ARBA" id="ARBA00022741"/>
    </source>
</evidence>
<dbReference type="Pfam" id="PF01043">
    <property type="entry name" value="SecA_PP_bind"/>
    <property type="match status" value="1"/>
</dbReference>
<comment type="catalytic activity">
    <reaction evidence="11">
        <text>ATP + H2O + cellular proteinSide 1 = ADP + phosphate + cellular proteinSide 2.</text>
        <dbReference type="EC" id="7.4.2.8"/>
    </reaction>
</comment>
<evidence type="ECO:0000259" key="13">
    <source>
        <dbReference type="PROSITE" id="PS51194"/>
    </source>
</evidence>
<dbReference type="Proteomes" id="UP001143362">
    <property type="component" value="Unassembled WGS sequence"/>
</dbReference>
<gene>
    <name evidence="11" type="primary">secA</name>
    <name evidence="15" type="ORF">EYC98_17175</name>
</gene>
<feature type="domain" description="SecA family profile" evidence="14">
    <location>
        <begin position="32"/>
        <end position="622"/>
    </location>
</feature>
<dbReference type="PANTHER" id="PTHR30612:SF0">
    <property type="entry name" value="CHLOROPLAST PROTEIN-TRANSPORTING ATPASE"/>
    <property type="match status" value="1"/>
</dbReference>
<dbReference type="InterPro" id="IPR000185">
    <property type="entry name" value="SecA"/>
</dbReference>
<feature type="domain" description="Helicase C-terminal" evidence="13">
    <location>
        <begin position="462"/>
        <end position="628"/>
    </location>
</feature>
<dbReference type="Pfam" id="PF21090">
    <property type="entry name" value="P-loop_SecA"/>
    <property type="match status" value="2"/>
</dbReference>
<dbReference type="InterPro" id="IPR036670">
    <property type="entry name" value="SecA_X-link_sf"/>
</dbReference>
<dbReference type="PROSITE" id="PS51196">
    <property type="entry name" value="SECA_MOTOR_DEAD"/>
    <property type="match status" value="1"/>
</dbReference>
<keyword evidence="10 11" id="KW-0472">Membrane</keyword>
<keyword evidence="8 11" id="KW-1278">Translocase</keyword>
<evidence type="ECO:0000256" key="1">
    <source>
        <dbReference type="ARBA" id="ARBA00022448"/>
    </source>
</evidence>
<feature type="binding site" evidence="11">
    <location>
        <begin position="134"/>
        <end position="138"/>
    </location>
    <ligand>
        <name>ATP</name>
        <dbReference type="ChEBI" id="CHEBI:30616"/>
    </ligand>
</feature>
<keyword evidence="5 11" id="KW-0547">Nucleotide-binding</keyword>